<dbReference type="EMBL" id="CAJPWZ010000628">
    <property type="protein sequence ID" value="CAG2197159.1"/>
    <property type="molecule type" value="Genomic_DNA"/>
</dbReference>
<evidence type="ECO:0000313" key="3">
    <source>
        <dbReference type="Proteomes" id="UP000683360"/>
    </source>
</evidence>
<proteinExistence type="predicted"/>
<evidence type="ECO:0000259" key="1">
    <source>
        <dbReference type="Pfam" id="PF25496"/>
    </source>
</evidence>
<dbReference type="InterPro" id="IPR052986">
    <property type="entry name" value="VLIG_GTPase"/>
</dbReference>
<organism evidence="2 3">
    <name type="scientific">Mytilus edulis</name>
    <name type="common">Blue mussel</name>
    <dbReference type="NCBI Taxonomy" id="6550"/>
    <lineage>
        <taxon>Eukaryota</taxon>
        <taxon>Metazoa</taxon>
        <taxon>Spiralia</taxon>
        <taxon>Lophotrochozoa</taxon>
        <taxon>Mollusca</taxon>
        <taxon>Bivalvia</taxon>
        <taxon>Autobranchia</taxon>
        <taxon>Pteriomorphia</taxon>
        <taxon>Mytilida</taxon>
        <taxon>Mytiloidea</taxon>
        <taxon>Mytilidae</taxon>
        <taxon>Mytilinae</taxon>
        <taxon>Mytilus</taxon>
    </lineage>
</organism>
<name>A0A8S3QK67_MYTED</name>
<protein>
    <recommendedName>
        <fullName evidence="1">Up-regulator of cell proliferation-like domain-containing protein</fullName>
    </recommendedName>
</protein>
<comment type="caution">
    <text evidence="2">The sequence shown here is derived from an EMBL/GenBank/DDBJ whole genome shotgun (WGS) entry which is preliminary data.</text>
</comment>
<evidence type="ECO:0000313" key="2">
    <source>
        <dbReference type="EMBL" id="CAG2197159.1"/>
    </source>
</evidence>
<dbReference type="PANTHER" id="PTHR14819:SF25">
    <property type="entry name" value="CHROMOSOME UNDETERMINED SCAFFOLD_52, WHOLE GENOME SHOTGUN SEQUENCE"/>
    <property type="match status" value="1"/>
</dbReference>
<feature type="domain" description="Up-regulator of cell proliferation-like" evidence="1">
    <location>
        <begin position="280"/>
        <end position="573"/>
    </location>
</feature>
<sequence>MAALNANLDTSLSEQDEYHDALGPEELQELWQLDEKEILRIAGEIGDEWMIIGIHLGYTRAMLSHLEDVYPRQPKWRNFMMIAEWCDVVSHLVVVTSPEEIFKHVKHISFDKPIPKVLGIIDMAVIEHYLGSAYQKRFELNLCGPLEQANNIRAIELQQHSENAMNSGDVWAMDKMKVALSETSLQARDTALWLLLSDLSLEDYYPAKILMSDIQEIKPEQERNEKNLPWFLLNKIVMLNYSAREEDLNNLFEKKIAQNDGNSESDSDDGLFEDNTINYINPMDLFYATFLCCHPILKQDIISKMFACKLAIPFIYTDYNQQLTMSQWALRKILIDKRLNDKILQIDPLNNEIKIVSFLRIGSLSMSKSKIINEILHDKYHPTFYNRDCPLGTTSRKAANGIVEASWFIPSGRENDIFKDIIMVLNLRGDSMHYRKVADIACKLSHVIVVHIDVENLTTEDVKDALLALHYHNCPVIYALESNSEAGVNPAEIWKTYKASVKRFKTQIKVMNLKTPRQTKSSSDITKEMRKFLADSIQDKKTTMLKNLTKNVSIVDEKIIKECSQSKIYAVEVMNEIANLEPTEKERILPLQEDLGRPGVLI</sequence>
<dbReference type="AlphaFoldDB" id="A0A8S3QK67"/>
<keyword evidence="3" id="KW-1185">Reference proteome</keyword>
<dbReference type="Proteomes" id="UP000683360">
    <property type="component" value="Unassembled WGS sequence"/>
</dbReference>
<dbReference type="OrthoDB" id="10070673at2759"/>
<dbReference type="PANTHER" id="PTHR14819">
    <property type="entry name" value="GTP-BINDING"/>
    <property type="match status" value="1"/>
</dbReference>
<accession>A0A8S3QK67</accession>
<dbReference type="InterPro" id="IPR011029">
    <property type="entry name" value="DEATH-like_dom_sf"/>
</dbReference>
<reference evidence="2" key="1">
    <citation type="submission" date="2021-03" db="EMBL/GenBank/DDBJ databases">
        <authorList>
            <person name="Bekaert M."/>
        </authorList>
    </citation>
    <scope>NUCLEOTIDE SEQUENCE</scope>
</reference>
<dbReference type="InterPro" id="IPR057365">
    <property type="entry name" value="URGCP"/>
</dbReference>
<gene>
    <name evidence="2" type="ORF">MEDL_11993</name>
</gene>
<dbReference type="Pfam" id="PF25496">
    <property type="entry name" value="URGCP"/>
    <property type="match status" value="1"/>
</dbReference>
<dbReference type="Gene3D" id="1.10.533.10">
    <property type="entry name" value="Death Domain, Fas"/>
    <property type="match status" value="1"/>
</dbReference>